<dbReference type="EC" id="2.7.11.1" evidence="1"/>
<comment type="catalytic activity">
    <reaction evidence="9">
        <text>L-seryl-[protein] + ATP = O-phospho-L-seryl-[protein] + ADP + H(+)</text>
        <dbReference type="Rhea" id="RHEA:17989"/>
        <dbReference type="Rhea" id="RHEA-COMP:9863"/>
        <dbReference type="Rhea" id="RHEA-COMP:11604"/>
        <dbReference type="ChEBI" id="CHEBI:15378"/>
        <dbReference type="ChEBI" id="CHEBI:29999"/>
        <dbReference type="ChEBI" id="CHEBI:30616"/>
        <dbReference type="ChEBI" id="CHEBI:83421"/>
        <dbReference type="ChEBI" id="CHEBI:456216"/>
        <dbReference type="EC" id="2.7.11.1"/>
    </reaction>
</comment>
<protein>
    <recommendedName>
        <fullName evidence="1">non-specific serine/threonine protein kinase</fullName>
        <ecNumber evidence="1">2.7.11.1</ecNumber>
    </recommendedName>
</protein>
<evidence type="ECO:0000256" key="7">
    <source>
        <dbReference type="ARBA" id="ARBA00022860"/>
    </source>
</evidence>
<dbReference type="InterPro" id="IPR008271">
    <property type="entry name" value="Ser/Thr_kinase_AS"/>
</dbReference>
<feature type="binding site" evidence="10">
    <location>
        <position position="216"/>
    </location>
    <ligand>
        <name>ATP</name>
        <dbReference type="ChEBI" id="CHEBI:30616"/>
    </ligand>
</feature>
<sequence>MLKVCGKTEGKGAGSVRVHNESTNHSVRAQIKKLFKKKQALPAEKFVAEERQTTATELLDASKAGAAAASGMAGSLEPSSPLYNWDSSTKDGMVSSQSERSGQSALNDRSDTRVPDVVSEVAATGVQLGQAKIPIDPSVHGDADVVDLVSVDAESSDGSAYDEEPEEEFDEQLELEDFKLISRIGEGAFSRVYRAIPQPNSSKSYLYRTFQQVAVKVINKQQLDSSHKDSKSKATSKEQVLKEVAIHRTVSASENVVSFVDFHESPNYYFIVQELLAGGEIFGEIVRLTYFSEDLSRHVIRQLALAVKHMHALGIVHRDIKPENLLFEPVDFIPSTTPVLRKSDDPRSKQDEGVFRPGVGGGGIGVVKLADFGLSKQIYSTNTKTPCGTVGYTAPEVVKDERYSMKVDMWGIGCVLYTVLCGFPPFYDEKIDVLTEKISKGEFTFLRPWWDEISEGARNAVRNLLEVDPAKRYDIDQFLADPWLNQYDCLRSQGLKHRNESSENVHTRAPKKKRKHNHLAFKRDSSLLYSPAAVAMRDAFEVNNALKREEESKRRTAPAGVNLGLLPEDEEMGLENDMFQLRLNSSTIIKRRKNKDDPIEVPPTLVE</sequence>
<dbReference type="PANTHER" id="PTHR24347">
    <property type="entry name" value="SERINE/THREONINE-PROTEIN KINASE"/>
    <property type="match status" value="1"/>
</dbReference>
<evidence type="ECO:0000256" key="1">
    <source>
        <dbReference type="ARBA" id="ARBA00012513"/>
    </source>
</evidence>
<evidence type="ECO:0000256" key="5">
    <source>
        <dbReference type="ARBA" id="ARBA00022777"/>
    </source>
</evidence>
<dbReference type="GO" id="GO:0004674">
    <property type="term" value="F:protein serine/threonine kinase activity"/>
    <property type="evidence" value="ECO:0007669"/>
    <property type="project" value="UniProtKB-KW"/>
</dbReference>
<evidence type="ECO:0000256" key="8">
    <source>
        <dbReference type="ARBA" id="ARBA00047899"/>
    </source>
</evidence>
<dbReference type="InterPro" id="IPR000719">
    <property type="entry name" value="Prot_kinase_dom"/>
</dbReference>
<evidence type="ECO:0000256" key="9">
    <source>
        <dbReference type="ARBA" id="ARBA00048679"/>
    </source>
</evidence>
<keyword evidence="3" id="KW-0808">Transferase</keyword>
<dbReference type="GO" id="GO:0005524">
    <property type="term" value="F:ATP binding"/>
    <property type="evidence" value="ECO:0007669"/>
    <property type="project" value="UniProtKB-UniRule"/>
</dbReference>
<dbReference type="AlphaFoldDB" id="A0A1G4KKA4"/>
<evidence type="ECO:0000259" key="12">
    <source>
        <dbReference type="PROSITE" id="PS50011"/>
    </source>
</evidence>
<feature type="compositionally biased region" description="Basic and acidic residues" evidence="11">
    <location>
        <begin position="1"/>
        <end position="10"/>
    </location>
</feature>
<dbReference type="GO" id="GO:0040020">
    <property type="term" value="P:regulation of meiotic nuclear division"/>
    <property type="evidence" value="ECO:0007669"/>
    <property type="project" value="UniProtKB-ARBA"/>
</dbReference>
<keyword evidence="4 10" id="KW-0547">Nucleotide-binding</keyword>
<reference evidence="14" key="1">
    <citation type="submission" date="2016-03" db="EMBL/GenBank/DDBJ databases">
        <authorList>
            <person name="Devillers Hugo."/>
        </authorList>
    </citation>
    <scope>NUCLEOTIDE SEQUENCE [LARGE SCALE GENOMIC DNA]</scope>
</reference>
<keyword evidence="7" id="KW-0112">Calmodulin-binding</keyword>
<dbReference type="PROSITE" id="PS50011">
    <property type="entry name" value="PROTEIN_KINASE_DOM"/>
    <property type="match status" value="1"/>
</dbReference>
<dbReference type="FunFam" id="1.10.510.10:FF:000731">
    <property type="entry name" value="Serine/threonine-protein kinase RCK1"/>
    <property type="match status" value="1"/>
</dbReference>
<keyword evidence="6 10" id="KW-0067">ATP-binding</keyword>
<organism evidence="13 14">
    <name type="scientific">Lachancea nothofagi CBS 11611</name>
    <dbReference type="NCBI Taxonomy" id="1266666"/>
    <lineage>
        <taxon>Eukaryota</taxon>
        <taxon>Fungi</taxon>
        <taxon>Dikarya</taxon>
        <taxon>Ascomycota</taxon>
        <taxon>Saccharomycotina</taxon>
        <taxon>Saccharomycetes</taxon>
        <taxon>Saccharomycetales</taxon>
        <taxon>Saccharomycetaceae</taxon>
        <taxon>Lachancea</taxon>
    </lineage>
</organism>
<dbReference type="PROSITE" id="PS00108">
    <property type="entry name" value="PROTEIN_KINASE_ST"/>
    <property type="match status" value="1"/>
</dbReference>
<dbReference type="InterPro" id="IPR011009">
    <property type="entry name" value="Kinase-like_dom_sf"/>
</dbReference>
<keyword evidence="5" id="KW-0418">Kinase</keyword>
<dbReference type="GO" id="GO:0034599">
    <property type="term" value="P:cellular response to oxidative stress"/>
    <property type="evidence" value="ECO:0007669"/>
    <property type="project" value="UniProtKB-ARBA"/>
</dbReference>
<keyword evidence="14" id="KW-1185">Reference proteome</keyword>
<dbReference type="CDD" id="cd14096">
    <property type="entry name" value="STKc_RCK1-like"/>
    <property type="match status" value="1"/>
</dbReference>
<comment type="catalytic activity">
    <reaction evidence="8">
        <text>L-threonyl-[protein] + ATP = O-phospho-L-threonyl-[protein] + ADP + H(+)</text>
        <dbReference type="Rhea" id="RHEA:46608"/>
        <dbReference type="Rhea" id="RHEA-COMP:11060"/>
        <dbReference type="Rhea" id="RHEA-COMP:11605"/>
        <dbReference type="ChEBI" id="CHEBI:15378"/>
        <dbReference type="ChEBI" id="CHEBI:30013"/>
        <dbReference type="ChEBI" id="CHEBI:30616"/>
        <dbReference type="ChEBI" id="CHEBI:61977"/>
        <dbReference type="ChEBI" id="CHEBI:456216"/>
        <dbReference type="EC" id="2.7.11.1"/>
    </reaction>
</comment>
<evidence type="ECO:0000256" key="6">
    <source>
        <dbReference type="ARBA" id="ARBA00022840"/>
    </source>
</evidence>
<dbReference type="EMBL" id="LT598453">
    <property type="protein sequence ID" value="SCV04905.1"/>
    <property type="molecule type" value="Genomic_DNA"/>
</dbReference>
<gene>
    <name evidence="13" type="ORF">LANO_0G14004G</name>
</gene>
<evidence type="ECO:0000256" key="4">
    <source>
        <dbReference type="ARBA" id="ARBA00022741"/>
    </source>
</evidence>
<evidence type="ECO:0000313" key="13">
    <source>
        <dbReference type="EMBL" id="SCV04905.1"/>
    </source>
</evidence>
<dbReference type="Gene3D" id="1.10.510.10">
    <property type="entry name" value="Transferase(Phosphotransferase) domain 1"/>
    <property type="match status" value="1"/>
</dbReference>
<keyword evidence="2" id="KW-0723">Serine/threonine-protein kinase</keyword>
<dbReference type="PROSITE" id="PS00107">
    <property type="entry name" value="PROTEIN_KINASE_ATP"/>
    <property type="match status" value="1"/>
</dbReference>
<dbReference type="GO" id="GO:0005516">
    <property type="term" value="F:calmodulin binding"/>
    <property type="evidence" value="ECO:0007669"/>
    <property type="project" value="UniProtKB-KW"/>
</dbReference>
<dbReference type="OrthoDB" id="1738954at2759"/>
<feature type="compositionally biased region" description="Polar residues" evidence="11">
    <location>
        <begin position="94"/>
        <end position="107"/>
    </location>
</feature>
<evidence type="ECO:0000256" key="10">
    <source>
        <dbReference type="PROSITE-ProRule" id="PRU10141"/>
    </source>
</evidence>
<evidence type="ECO:0000313" key="14">
    <source>
        <dbReference type="Proteomes" id="UP000189911"/>
    </source>
</evidence>
<dbReference type="SUPFAM" id="SSF56112">
    <property type="entry name" value="Protein kinase-like (PK-like)"/>
    <property type="match status" value="1"/>
</dbReference>
<accession>A0A1G4KKA4</accession>
<feature type="domain" description="Protein kinase" evidence="12">
    <location>
        <begin position="178"/>
        <end position="484"/>
    </location>
</feature>
<evidence type="ECO:0000256" key="3">
    <source>
        <dbReference type="ARBA" id="ARBA00022679"/>
    </source>
</evidence>
<proteinExistence type="predicted"/>
<feature type="region of interest" description="Disordered" evidence="11">
    <location>
        <begin position="70"/>
        <end position="114"/>
    </location>
</feature>
<feature type="region of interest" description="Disordered" evidence="11">
    <location>
        <begin position="1"/>
        <end position="24"/>
    </location>
</feature>
<dbReference type="InterPro" id="IPR017441">
    <property type="entry name" value="Protein_kinase_ATP_BS"/>
</dbReference>
<feature type="compositionally biased region" description="Polar residues" evidence="11">
    <location>
        <begin position="77"/>
        <end position="87"/>
    </location>
</feature>
<evidence type="ECO:0000256" key="2">
    <source>
        <dbReference type="ARBA" id="ARBA00022527"/>
    </source>
</evidence>
<dbReference type="Proteomes" id="UP000189911">
    <property type="component" value="Chromosome G"/>
</dbReference>
<name>A0A1G4KKA4_9SACH</name>
<dbReference type="SMART" id="SM00220">
    <property type="entry name" value="S_TKc"/>
    <property type="match status" value="1"/>
</dbReference>
<evidence type="ECO:0000256" key="11">
    <source>
        <dbReference type="SAM" id="MobiDB-lite"/>
    </source>
</evidence>
<dbReference type="Pfam" id="PF00069">
    <property type="entry name" value="Pkinase"/>
    <property type="match status" value="1"/>
</dbReference>